<comment type="subcellular location">
    <subcellularLocation>
        <location evidence="1">Nucleus</location>
    </subcellularLocation>
</comment>
<feature type="domain" description="DNA polymerase alpha subunit B OB" evidence="7">
    <location>
        <begin position="173"/>
        <end position="249"/>
    </location>
</feature>
<dbReference type="InterPro" id="IPR007185">
    <property type="entry name" value="DNA_pol_a/d/e_bsu"/>
</dbReference>
<dbReference type="Gene3D" id="3.60.21.60">
    <property type="match status" value="2"/>
</dbReference>
<dbReference type="Pfam" id="PF22062">
    <property type="entry name" value="OB_DPOA2"/>
    <property type="match status" value="1"/>
</dbReference>
<dbReference type="HOGENOM" id="CLU_014923_2_1_1"/>
<keyword evidence="4" id="KW-0235">DNA replication</keyword>
<dbReference type="GO" id="GO:0005658">
    <property type="term" value="C:alpha DNA polymerase:primase complex"/>
    <property type="evidence" value="ECO:0007669"/>
    <property type="project" value="TreeGrafter"/>
</dbReference>
<evidence type="ECO:0000313" key="8">
    <source>
        <dbReference type="EMBL" id="KIM43260.1"/>
    </source>
</evidence>
<evidence type="ECO:0000259" key="7">
    <source>
        <dbReference type="Pfam" id="PF22062"/>
    </source>
</evidence>
<evidence type="ECO:0000256" key="3">
    <source>
        <dbReference type="ARBA" id="ARBA00018596"/>
    </source>
</evidence>
<reference evidence="8 9" key="1">
    <citation type="submission" date="2014-04" db="EMBL/GenBank/DDBJ databases">
        <authorList>
            <consortium name="DOE Joint Genome Institute"/>
            <person name="Kuo A."/>
            <person name="Gay G."/>
            <person name="Dore J."/>
            <person name="Kohler A."/>
            <person name="Nagy L.G."/>
            <person name="Floudas D."/>
            <person name="Copeland A."/>
            <person name="Barry K.W."/>
            <person name="Cichocki N."/>
            <person name="Veneault-Fourrey C."/>
            <person name="LaButti K."/>
            <person name="Lindquist E.A."/>
            <person name="Lipzen A."/>
            <person name="Lundell T."/>
            <person name="Morin E."/>
            <person name="Murat C."/>
            <person name="Sun H."/>
            <person name="Tunlid A."/>
            <person name="Henrissat B."/>
            <person name="Grigoriev I.V."/>
            <person name="Hibbett D.S."/>
            <person name="Martin F."/>
            <person name="Nordberg H.P."/>
            <person name="Cantor M.N."/>
            <person name="Hua S.X."/>
        </authorList>
    </citation>
    <scope>NUCLEOTIDE SEQUENCE [LARGE SCALE GENOMIC DNA]</scope>
    <source>
        <strain evidence="9">h7</strain>
    </source>
</reference>
<dbReference type="PANTHER" id="PTHR23061:SF12">
    <property type="entry name" value="DNA POLYMERASE ALPHA SUBUNIT B"/>
    <property type="match status" value="1"/>
</dbReference>
<name>A0A0C3C2X0_HEBCY</name>
<evidence type="ECO:0000259" key="6">
    <source>
        <dbReference type="Pfam" id="PF04042"/>
    </source>
</evidence>
<evidence type="ECO:0000256" key="2">
    <source>
        <dbReference type="ARBA" id="ARBA00007299"/>
    </source>
</evidence>
<dbReference type="PANTHER" id="PTHR23061">
    <property type="entry name" value="DNA POLYMERASE 2 ALPHA 70 KDA SUBUNIT"/>
    <property type="match status" value="1"/>
</dbReference>
<organism evidence="8 9">
    <name type="scientific">Hebeloma cylindrosporum</name>
    <dbReference type="NCBI Taxonomy" id="76867"/>
    <lineage>
        <taxon>Eukaryota</taxon>
        <taxon>Fungi</taxon>
        <taxon>Dikarya</taxon>
        <taxon>Basidiomycota</taxon>
        <taxon>Agaricomycotina</taxon>
        <taxon>Agaricomycetes</taxon>
        <taxon>Agaricomycetidae</taxon>
        <taxon>Agaricales</taxon>
        <taxon>Agaricineae</taxon>
        <taxon>Hymenogastraceae</taxon>
        <taxon>Hebeloma</taxon>
    </lineage>
</organism>
<evidence type="ECO:0000256" key="1">
    <source>
        <dbReference type="ARBA" id="ARBA00004123"/>
    </source>
</evidence>
<dbReference type="GO" id="GO:0006270">
    <property type="term" value="P:DNA replication initiation"/>
    <property type="evidence" value="ECO:0007669"/>
    <property type="project" value="TreeGrafter"/>
</dbReference>
<comment type="similarity">
    <text evidence="2">Belongs to the DNA polymerase alpha subunit B family.</text>
</comment>
<gene>
    <name evidence="8" type="ORF">M413DRAFT_18341</name>
</gene>
<feature type="domain" description="DNA polymerase alpha/delta/epsilon subunit B" evidence="6">
    <location>
        <begin position="287"/>
        <end position="515"/>
    </location>
</feature>
<evidence type="ECO:0000256" key="4">
    <source>
        <dbReference type="ARBA" id="ARBA00022705"/>
    </source>
</evidence>
<dbReference type="AlphaFoldDB" id="A0A0C3C2X0"/>
<dbReference type="InterPro" id="IPR054300">
    <property type="entry name" value="OB_DPOA2"/>
</dbReference>
<reference evidence="9" key="2">
    <citation type="submission" date="2015-01" db="EMBL/GenBank/DDBJ databases">
        <title>Evolutionary Origins and Diversification of the Mycorrhizal Mutualists.</title>
        <authorList>
            <consortium name="DOE Joint Genome Institute"/>
            <consortium name="Mycorrhizal Genomics Consortium"/>
            <person name="Kohler A."/>
            <person name="Kuo A."/>
            <person name="Nagy L.G."/>
            <person name="Floudas D."/>
            <person name="Copeland A."/>
            <person name="Barry K.W."/>
            <person name="Cichocki N."/>
            <person name="Veneault-Fourrey C."/>
            <person name="LaButti K."/>
            <person name="Lindquist E.A."/>
            <person name="Lipzen A."/>
            <person name="Lundell T."/>
            <person name="Morin E."/>
            <person name="Murat C."/>
            <person name="Riley R."/>
            <person name="Ohm R."/>
            <person name="Sun H."/>
            <person name="Tunlid A."/>
            <person name="Henrissat B."/>
            <person name="Grigoriev I.V."/>
            <person name="Hibbett D.S."/>
            <person name="Martin F."/>
        </authorList>
    </citation>
    <scope>NUCLEOTIDE SEQUENCE [LARGE SCALE GENOMIC DNA]</scope>
    <source>
        <strain evidence="9">h7</strain>
    </source>
</reference>
<dbReference type="STRING" id="686832.A0A0C3C2X0"/>
<dbReference type="GO" id="GO:0003677">
    <property type="term" value="F:DNA binding"/>
    <property type="evidence" value="ECO:0007669"/>
    <property type="project" value="InterPro"/>
</dbReference>
<accession>A0A0C3C2X0</accession>
<dbReference type="Pfam" id="PF04042">
    <property type="entry name" value="DNA_pol_E_B"/>
    <property type="match status" value="1"/>
</dbReference>
<proteinExistence type="inferred from homology"/>
<keyword evidence="5" id="KW-0539">Nucleus</keyword>
<dbReference type="Proteomes" id="UP000053424">
    <property type="component" value="Unassembled WGS sequence"/>
</dbReference>
<evidence type="ECO:0000313" key="9">
    <source>
        <dbReference type="Proteomes" id="UP000053424"/>
    </source>
</evidence>
<evidence type="ECO:0000256" key="5">
    <source>
        <dbReference type="ARBA" id="ARBA00023242"/>
    </source>
</evidence>
<dbReference type="InterPro" id="IPR016722">
    <property type="entry name" value="DNA_pol_alpha_bsu"/>
</dbReference>
<protein>
    <recommendedName>
        <fullName evidence="3">DNA polymerase alpha subunit B</fullName>
    </recommendedName>
</protein>
<dbReference type="EMBL" id="KN831776">
    <property type="protein sequence ID" value="KIM43260.1"/>
    <property type="molecule type" value="Genomic_DNA"/>
</dbReference>
<dbReference type="OrthoDB" id="336885at2759"/>
<sequence>MDNSLRQKLETVFYEAGTPLDDKLLSECVSLCQTFVLDPETLRFKLEALNYTSSTTMSKIRPITMDSLVALKTQIQQGLTKENARKAQTRPRGMATAQIDRSKIPSHMIRNVVKPNTQTATLTKQEHSREPLGLTAPGNNLITNVDFVGPPADSEARKKRAYRYMFEKISERSENLDLIIDDFADLIRVHYDISEFGDPSASTDEEVVIVGRITHDAESAAMSKLAEGAITIESSRALSLGSRVPLVLDPTIKIKGSIPPLKPSPAAQGIINPKLHPTTSQHSTSMIVACGPFTLDSDVSYRPWRALLQQIKVEKPDVLMLLGPFVDAAHPKIKAGDLDVSPTNLFRAHFVDPLKAFLTVSPGSIVLLLPGVRDLASCHSAFPQPELDGDIFNFHPRIHLLPNPARFTLNDIAFAATSVDSLFHLRKEEYFKRGIEVGPLPVGPDDLPTDAMANLCRHLLLQRRFYPIFPPPLDLSHEVNLDISHFDGARMVDEGDLDYAPDVLILPSRLKQFSKVVHSTTTINPSFLSKGTYAVISLAPRSAGTPKNRLKTEIVKMDTIKSEPMKTDPATVPVPMTLP</sequence>
<keyword evidence="9" id="KW-1185">Reference proteome</keyword>